<evidence type="ECO:0000256" key="5">
    <source>
        <dbReference type="ARBA" id="ARBA00023163"/>
    </source>
</evidence>
<keyword evidence="4 6" id="KW-0805">Transcription regulation</keyword>
<comment type="similarity">
    <text evidence="1 6">Belongs to the NusB family.</text>
</comment>
<keyword evidence="5 6" id="KW-0804">Transcription</keyword>
<evidence type="ECO:0000313" key="9">
    <source>
        <dbReference type="Proteomes" id="UP000007383"/>
    </source>
</evidence>
<dbReference type="GO" id="GO:0005829">
    <property type="term" value="C:cytosol"/>
    <property type="evidence" value="ECO:0007669"/>
    <property type="project" value="TreeGrafter"/>
</dbReference>
<dbReference type="GO" id="GO:0006353">
    <property type="term" value="P:DNA-templated transcription termination"/>
    <property type="evidence" value="ECO:0007669"/>
    <property type="project" value="UniProtKB-UniRule"/>
</dbReference>
<dbReference type="InterPro" id="IPR011605">
    <property type="entry name" value="NusB_fam"/>
</dbReference>
<keyword evidence="9" id="KW-1185">Reference proteome</keyword>
<comment type="function">
    <text evidence="6">Involved in transcription antitermination. Required for transcription of ribosomal RNA (rRNA) genes. Binds specifically to the boxA antiterminator sequence of the ribosomal RNA (rrn) operons.</text>
</comment>
<protein>
    <recommendedName>
        <fullName evidence="6">Transcription antitermination protein NusB</fullName>
    </recommendedName>
    <alternativeName>
        <fullName evidence="6">Antitermination factor NusB</fullName>
    </alternativeName>
</protein>
<dbReference type="KEGG" id="sfc:Spiaf_1626"/>
<evidence type="ECO:0000259" key="7">
    <source>
        <dbReference type="Pfam" id="PF01029"/>
    </source>
</evidence>
<dbReference type="NCBIfam" id="TIGR01951">
    <property type="entry name" value="nusB"/>
    <property type="match status" value="1"/>
</dbReference>
<reference evidence="9" key="1">
    <citation type="journal article" date="2013" name="Stand. Genomic Sci.">
        <title>Complete genome sequence of the halophilic bacterium Spirochaeta africana type strain (Z-7692(T)) from the alkaline Lake Magadi in the East African Rift.</title>
        <authorList>
            <person name="Liolos K."/>
            <person name="Abt B."/>
            <person name="Scheuner C."/>
            <person name="Teshima H."/>
            <person name="Held B."/>
            <person name="Lapidus A."/>
            <person name="Nolan M."/>
            <person name="Lucas S."/>
            <person name="Deshpande S."/>
            <person name="Cheng J.F."/>
            <person name="Tapia R."/>
            <person name="Goodwin L.A."/>
            <person name="Pitluck S."/>
            <person name="Pagani I."/>
            <person name="Ivanova N."/>
            <person name="Mavromatis K."/>
            <person name="Mikhailova N."/>
            <person name="Huntemann M."/>
            <person name="Pati A."/>
            <person name="Chen A."/>
            <person name="Palaniappan K."/>
            <person name="Land M."/>
            <person name="Rohde M."/>
            <person name="Tindall B.J."/>
            <person name="Detter J.C."/>
            <person name="Goker M."/>
            <person name="Bristow J."/>
            <person name="Eisen J.A."/>
            <person name="Markowitz V."/>
            <person name="Hugenholtz P."/>
            <person name="Woyke T."/>
            <person name="Klenk H.P."/>
            <person name="Kyrpides N.C."/>
        </authorList>
    </citation>
    <scope>NUCLEOTIDE SEQUENCE</scope>
    <source>
        <strain evidence="9">ATCC 700263 / DSM 8902 / Z-7692</strain>
    </source>
</reference>
<dbReference type="PATRIC" id="fig|889378.3.peg.1613"/>
<evidence type="ECO:0000256" key="2">
    <source>
        <dbReference type="ARBA" id="ARBA00022814"/>
    </source>
</evidence>
<evidence type="ECO:0000256" key="1">
    <source>
        <dbReference type="ARBA" id="ARBA00005952"/>
    </source>
</evidence>
<dbReference type="InterPro" id="IPR035926">
    <property type="entry name" value="NusB-like_sf"/>
</dbReference>
<feature type="domain" description="NusB/RsmB/TIM44" evidence="7">
    <location>
        <begin position="6"/>
        <end position="131"/>
    </location>
</feature>
<organism evidence="8 9">
    <name type="scientific">Spirochaeta africana (strain ATCC 700263 / DSM 8902 / Z-7692)</name>
    <dbReference type="NCBI Taxonomy" id="889378"/>
    <lineage>
        <taxon>Bacteria</taxon>
        <taxon>Pseudomonadati</taxon>
        <taxon>Spirochaetota</taxon>
        <taxon>Spirochaetia</taxon>
        <taxon>Spirochaetales</taxon>
        <taxon>Spirochaetaceae</taxon>
        <taxon>Spirochaeta</taxon>
    </lineage>
</organism>
<accession>H9UJJ1</accession>
<sequence>MASRRKGRIAAFQALYACGCGAVSEDLDFQWAANSNGEQPEWIDFARLLFSGTLEHLQDIDANIERHLEHWDLARIRKVDLAILRMSTYALLYQPGIPAGVTIDEAVHIAKEYGTDESYRFINGVLDSIHKQGSAE</sequence>
<evidence type="ECO:0000256" key="3">
    <source>
        <dbReference type="ARBA" id="ARBA00022884"/>
    </source>
</evidence>
<evidence type="ECO:0000313" key="8">
    <source>
        <dbReference type="EMBL" id="AFG37684.1"/>
    </source>
</evidence>
<dbReference type="RefSeq" id="WP_014455667.1">
    <property type="nucleotide sequence ID" value="NC_017098.1"/>
</dbReference>
<dbReference type="EMBL" id="CP003282">
    <property type="protein sequence ID" value="AFG37684.1"/>
    <property type="molecule type" value="Genomic_DNA"/>
</dbReference>
<proteinExistence type="inferred from homology"/>
<dbReference type="GO" id="GO:0031564">
    <property type="term" value="P:transcription antitermination"/>
    <property type="evidence" value="ECO:0007669"/>
    <property type="project" value="UniProtKB-KW"/>
</dbReference>
<dbReference type="AlphaFoldDB" id="H9UJJ1"/>
<dbReference type="SUPFAM" id="SSF48013">
    <property type="entry name" value="NusB-like"/>
    <property type="match status" value="1"/>
</dbReference>
<dbReference type="eggNOG" id="COG0781">
    <property type="taxonomic scope" value="Bacteria"/>
</dbReference>
<gene>
    <name evidence="6" type="primary">nusB</name>
    <name evidence="8" type="ordered locus">Spiaf_1626</name>
</gene>
<dbReference type="PANTHER" id="PTHR11078">
    <property type="entry name" value="N UTILIZATION SUBSTANCE PROTEIN B-RELATED"/>
    <property type="match status" value="1"/>
</dbReference>
<dbReference type="PANTHER" id="PTHR11078:SF3">
    <property type="entry name" value="ANTITERMINATION NUSB DOMAIN-CONTAINING PROTEIN"/>
    <property type="match status" value="1"/>
</dbReference>
<dbReference type="Proteomes" id="UP000007383">
    <property type="component" value="Chromosome"/>
</dbReference>
<dbReference type="STRING" id="889378.Spiaf_1626"/>
<keyword evidence="2 6" id="KW-0889">Transcription antitermination</keyword>
<dbReference type="HAMAP" id="MF_00073">
    <property type="entry name" value="NusB"/>
    <property type="match status" value="1"/>
</dbReference>
<dbReference type="InterPro" id="IPR006027">
    <property type="entry name" value="NusB_RsmB_TIM44"/>
</dbReference>
<name>H9UJJ1_SPIAZ</name>
<dbReference type="CDD" id="cd00619">
    <property type="entry name" value="Terminator_NusB"/>
    <property type="match status" value="1"/>
</dbReference>
<dbReference type="GO" id="GO:0003723">
    <property type="term" value="F:RNA binding"/>
    <property type="evidence" value="ECO:0007669"/>
    <property type="project" value="UniProtKB-UniRule"/>
</dbReference>
<dbReference type="HOGENOM" id="CLU_087843_3_0_12"/>
<dbReference type="Pfam" id="PF01029">
    <property type="entry name" value="NusB"/>
    <property type="match status" value="1"/>
</dbReference>
<dbReference type="Gene3D" id="1.10.940.10">
    <property type="entry name" value="NusB-like"/>
    <property type="match status" value="1"/>
</dbReference>
<keyword evidence="3 6" id="KW-0694">RNA-binding</keyword>
<dbReference type="OrthoDB" id="9811381at2"/>
<evidence type="ECO:0000256" key="4">
    <source>
        <dbReference type="ARBA" id="ARBA00023015"/>
    </source>
</evidence>
<evidence type="ECO:0000256" key="6">
    <source>
        <dbReference type="HAMAP-Rule" id="MF_00073"/>
    </source>
</evidence>